<organism evidence="1 2">
    <name type="scientific">Rhizobium phage RHEph09</name>
    <dbReference type="NCBI Taxonomy" id="1220716"/>
    <lineage>
        <taxon>Viruses</taxon>
        <taxon>Duplodnaviria</taxon>
        <taxon>Heunggongvirae</taxon>
        <taxon>Uroviricota</taxon>
        <taxon>Caudoviricetes</taxon>
        <taxon>Autographivirales</taxon>
        <taxon>Dunnvirinae</taxon>
        <taxon>Cuernavacavirus</taxon>
        <taxon>Cuernavacavirus RHEph09</taxon>
    </lineage>
</organism>
<evidence type="ECO:0000313" key="1">
    <source>
        <dbReference type="EMBL" id="AGC36013.1"/>
    </source>
</evidence>
<gene>
    <name evidence="1" type="ORF">RHEph09_gp030</name>
</gene>
<sequence>MRNVYYETNGLARLGLLGKLSSCPFCGSDALHVHDRHEDERSGYGIKVTINCHGCPANISAHSIKDRNGWCTENAQQVAERAAQHWNRRA</sequence>
<reference evidence="1 2" key="1">
    <citation type="journal article" date="2013" name="Appl. Environ. Microbiol.">
        <title>Narrow Host-Range Bacteriophages that Infect Rhizobium etli associate with Distinct Genomic Types.</title>
        <authorList>
            <person name="Santamaria R.I."/>
            <person name="Bustos P."/>
            <person name="Sepulveda-Robles O."/>
            <person name="Lozano L."/>
            <person name="Rodriguez C."/>
            <person name="Fernandez J.L."/>
            <person name="Juarez S."/>
            <person name="Kameyama L."/>
            <person name="Guarneros G."/>
            <person name="Davila G."/>
            <person name="Gonzalez V."/>
        </authorList>
    </citation>
    <scope>NUCLEOTIDE SEQUENCE [LARGE SCALE GENOMIC DNA]</scope>
</reference>
<evidence type="ECO:0000313" key="2">
    <source>
        <dbReference type="Proteomes" id="UP000011146"/>
    </source>
</evidence>
<proteinExistence type="predicted"/>
<name>L7TKG3_9CAUD</name>
<dbReference type="Proteomes" id="UP000011146">
    <property type="component" value="Segment"/>
</dbReference>
<dbReference type="Pfam" id="PF14354">
    <property type="entry name" value="Lar_restr_allev"/>
    <property type="match status" value="1"/>
</dbReference>
<protein>
    <recommendedName>
        <fullName evidence="3">Restriction alleviation protein, Lar family</fullName>
    </recommendedName>
</protein>
<accession>L7TKG3</accession>
<evidence type="ECO:0008006" key="3">
    <source>
        <dbReference type="Google" id="ProtNLM"/>
    </source>
</evidence>
<dbReference type="EMBL" id="JX483880">
    <property type="protein sequence ID" value="AGC36013.1"/>
    <property type="molecule type" value="Genomic_DNA"/>
</dbReference>